<evidence type="ECO:0000256" key="2">
    <source>
        <dbReference type="SAM" id="Phobius"/>
    </source>
</evidence>
<organism evidence="4 5">
    <name type="scientific">Amniculicola lignicola CBS 123094</name>
    <dbReference type="NCBI Taxonomy" id="1392246"/>
    <lineage>
        <taxon>Eukaryota</taxon>
        <taxon>Fungi</taxon>
        <taxon>Dikarya</taxon>
        <taxon>Ascomycota</taxon>
        <taxon>Pezizomycotina</taxon>
        <taxon>Dothideomycetes</taxon>
        <taxon>Pleosporomycetidae</taxon>
        <taxon>Pleosporales</taxon>
        <taxon>Amniculicolaceae</taxon>
        <taxon>Amniculicola</taxon>
    </lineage>
</organism>
<keyword evidence="2" id="KW-1133">Transmembrane helix</keyword>
<reference evidence="4" key="1">
    <citation type="journal article" date="2020" name="Stud. Mycol.">
        <title>101 Dothideomycetes genomes: a test case for predicting lifestyles and emergence of pathogens.</title>
        <authorList>
            <person name="Haridas S."/>
            <person name="Albert R."/>
            <person name="Binder M."/>
            <person name="Bloem J."/>
            <person name="Labutti K."/>
            <person name="Salamov A."/>
            <person name="Andreopoulos B."/>
            <person name="Baker S."/>
            <person name="Barry K."/>
            <person name="Bills G."/>
            <person name="Bluhm B."/>
            <person name="Cannon C."/>
            <person name="Castanera R."/>
            <person name="Culley D."/>
            <person name="Daum C."/>
            <person name="Ezra D."/>
            <person name="Gonzalez J."/>
            <person name="Henrissat B."/>
            <person name="Kuo A."/>
            <person name="Liang C."/>
            <person name="Lipzen A."/>
            <person name="Lutzoni F."/>
            <person name="Magnuson J."/>
            <person name="Mondo S."/>
            <person name="Nolan M."/>
            <person name="Ohm R."/>
            <person name="Pangilinan J."/>
            <person name="Park H.-J."/>
            <person name="Ramirez L."/>
            <person name="Alfaro M."/>
            <person name="Sun H."/>
            <person name="Tritt A."/>
            <person name="Yoshinaga Y."/>
            <person name="Zwiers L.-H."/>
            <person name="Turgeon B."/>
            <person name="Goodwin S."/>
            <person name="Spatafora J."/>
            <person name="Crous P."/>
            <person name="Grigoriev I."/>
        </authorList>
    </citation>
    <scope>NUCLEOTIDE SEQUENCE</scope>
    <source>
        <strain evidence="4">CBS 123094</strain>
    </source>
</reference>
<dbReference type="Pfam" id="PF20233">
    <property type="entry name" value="DUF6590"/>
    <property type="match status" value="1"/>
</dbReference>
<name>A0A6A5WKN6_9PLEO</name>
<accession>A0A6A5WKN6</accession>
<keyword evidence="2" id="KW-0812">Transmembrane</keyword>
<protein>
    <recommendedName>
        <fullName evidence="3">DUF6590 domain-containing protein</fullName>
    </recommendedName>
</protein>
<feature type="transmembrane region" description="Helical" evidence="2">
    <location>
        <begin position="654"/>
        <end position="675"/>
    </location>
</feature>
<feature type="region of interest" description="Disordered" evidence="1">
    <location>
        <begin position="204"/>
        <end position="341"/>
    </location>
</feature>
<feature type="compositionally biased region" description="Low complexity" evidence="1">
    <location>
        <begin position="254"/>
        <end position="264"/>
    </location>
</feature>
<evidence type="ECO:0000256" key="1">
    <source>
        <dbReference type="SAM" id="MobiDB-lite"/>
    </source>
</evidence>
<evidence type="ECO:0000313" key="4">
    <source>
        <dbReference type="EMBL" id="KAF1999665.1"/>
    </source>
</evidence>
<keyword evidence="2" id="KW-0472">Membrane</keyword>
<dbReference type="InterPro" id="IPR046497">
    <property type="entry name" value="DUF6590"/>
</dbReference>
<dbReference type="OrthoDB" id="5355526at2759"/>
<feature type="compositionally biased region" description="Polar residues" evidence="1">
    <location>
        <begin position="224"/>
        <end position="234"/>
    </location>
</feature>
<feature type="transmembrane region" description="Helical" evidence="2">
    <location>
        <begin position="682"/>
        <end position="702"/>
    </location>
</feature>
<dbReference type="EMBL" id="ML977594">
    <property type="protein sequence ID" value="KAF1999665.1"/>
    <property type="molecule type" value="Genomic_DNA"/>
</dbReference>
<sequence length="705" mass="78952">MGDPINVIPVRSWEKLSVHSRVNYMKIYTVEHNAKVLPFGNVAAKDEGKFISQFNKHWGISEAHTSPETASSSSGPTNSQPGPANATPYSAQQIAHPGEQIQDYEYPPVQSQYSNIPFYTSQNTVPQSGISPYTIPYTATFTAPYEPAGKPPSAPYTAPFTAPYESLGRPPYYTTNALQGYHTSGSPPDSLSQYIDSDLPKYNKQEISDPLSFGQEPKMDESGEITNRKASPSQRHFKEQLNRPSSPERRGMDGDNSSDSSSGKGELDASDPNNSNLHSLKEKRHHKTGTVPINDEIPTVPNLKSVNERQTSSKKGSQGKTGKLRVNDNSSDRTISNNGRPFPPSLPLLVDLVLQNLPFLSSEPPVPEGKVRARWKCQCGMPLFDDFTELEYGAVEELEQELQELDDSSNATNRLKETVFRVFGSLQSLFEQRFRSRHPDLELSLDNIAQLANNLNANVQPAVSDSVCREAFHLLLCVDEGSSRTVLYQEHLDNIHTDRQLFLFLQSKYFARPSARRWFTARSIKSLALTQFQLDSSNTTDVQKHDKRCIAWSHERRVDEGHVCVCLPPQWRTYSEYECSPAPETQPKMLPAIGSTRLTQYLLHPECIKEKQKTILTQLPKRLGCHGHLQVGEDEEEQTGWGIHIEEDWHWATVYFLCATLILLSLVFGVVWSIVKKDLPGGFAVSSYSVTLGSLLLGYILLVMH</sequence>
<proteinExistence type="predicted"/>
<evidence type="ECO:0000259" key="3">
    <source>
        <dbReference type="Pfam" id="PF20233"/>
    </source>
</evidence>
<feature type="domain" description="DUF6590" evidence="3">
    <location>
        <begin position="3"/>
        <end position="46"/>
    </location>
</feature>
<dbReference type="Proteomes" id="UP000799779">
    <property type="component" value="Unassembled WGS sequence"/>
</dbReference>
<dbReference type="AlphaFoldDB" id="A0A6A5WKN6"/>
<feature type="compositionally biased region" description="Basic and acidic residues" evidence="1">
    <location>
        <begin position="236"/>
        <end position="253"/>
    </location>
</feature>
<keyword evidence="5" id="KW-1185">Reference proteome</keyword>
<evidence type="ECO:0000313" key="5">
    <source>
        <dbReference type="Proteomes" id="UP000799779"/>
    </source>
</evidence>
<feature type="region of interest" description="Disordered" evidence="1">
    <location>
        <begin position="64"/>
        <end position="90"/>
    </location>
</feature>
<feature type="compositionally biased region" description="Polar residues" evidence="1">
    <location>
        <begin position="327"/>
        <end position="339"/>
    </location>
</feature>
<gene>
    <name evidence="4" type="ORF">P154DRAFT_216672</name>
</gene>